<evidence type="ECO:0000313" key="3">
    <source>
        <dbReference type="Proteomes" id="UP000276133"/>
    </source>
</evidence>
<evidence type="ECO:0000313" key="2">
    <source>
        <dbReference type="EMBL" id="RNA43458.1"/>
    </source>
</evidence>
<gene>
    <name evidence="2" type="ORF">BpHYR1_008031</name>
</gene>
<feature type="chain" id="PRO_5018246669" evidence="1">
    <location>
        <begin position="24"/>
        <end position="64"/>
    </location>
</feature>
<dbReference type="Proteomes" id="UP000276133">
    <property type="component" value="Unassembled WGS sequence"/>
</dbReference>
<sequence>MISGSQQVLLLFLTGVRFTSTLGLLVDKMAGDEFRLPISLPTKMLKLDSEQLSLVAITNSLSSW</sequence>
<accession>A0A3M7T6K8</accession>
<reference evidence="2 3" key="1">
    <citation type="journal article" date="2018" name="Sci. Rep.">
        <title>Genomic signatures of local adaptation to the degree of environmental predictability in rotifers.</title>
        <authorList>
            <person name="Franch-Gras L."/>
            <person name="Hahn C."/>
            <person name="Garcia-Roger E.M."/>
            <person name="Carmona M.J."/>
            <person name="Serra M."/>
            <person name="Gomez A."/>
        </authorList>
    </citation>
    <scope>NUCLEOTIDE SEQUENCE [LARGE SCALE GENOMIC DNA]</scope>
    <source>
        <strain evidence="2">HYR1</strain>
    </source>
</reference>
<keyword evidence="3" id="KW-1185">Reference proteome</keyword>
<name>A0A3M7T6K8_BRAPC</name>
<proteinExistence type="predicted"/>
<evidence type="ECO:0000256" key="1">
    <source>
        <dbReference type="SAM" id="SignalP"/>
    </source>
</evidence>
<dbReference type="EMBL" id="REGN01000223">
    <property type="protein sequence ID" value="RNA43458.1"/>
    <property type="molecule type" value="Genomic_DNA"/>
</dbReference>
<feature type="signal peptide" evidence="1">
    <location>
        <begin position="1"/>
        <end position="23"/>
    </location>
</feature>
<organism evidence="2 3">
    <name type="scientific">Brachionus plicatilis</name>
    <name type="common">Marine rotifer</name>
    <name type="synonym">Brachionus muelleri</name>
    <dbReference type="NCBI Taxonomy" id="10195"/>
    <lineage>
        <taxon>Eukaryota</taxon>
        <taxon>Metazoa</taxon>
        <taxon>Spiralia</taxon>
        <taxon>Gnathifera</taxon>
        <taxon>Rotifera</taxon>
        <taxon>Eurotatoria</taxon>
        <taxon>Monogononta</taxon>
        <taxon>Pseudotrocha</taxon>
        <taxon>Ploima</taxon>
        <taxon>Brachionidae</taxon>
        <taxon>Brachionus</taxon>
    </lineage>
</organism>
<keyword evidence="1" id="KW-0732">Signal</keyword>
<comment type="caution">
    <text evidence="2">The sequence shown here is derived from an EMBL/GenBank/DDBJ whole genome shotgun (WGS) entry which is preliminary data.</text>
</comment>
<protein>
    <submittedName>
        <fullName evidence="2">Uncharacterized protein</fullName>
    </submittedName>
</protein>
<dbReference type="AlphaFoldDB" id="A0A3M7T6K8"/>